<accession>A0ABW6CK09</accession>
<dbReference type="PRINTS" id="PR01490">
    <property type="entry name" value="RTXTOXIND"/>
</dbReference>
<comment type="subcellular location">
    <subcellularLocation>
        <location evidence="1">Cell envelope</location>
    </subcellularLocation>
</comment>
<dbReference type="NCBIfam" id="TIGR01730">
    <property type="entry name" value="RND_mfp"/>
    <property type="match status" value="1"/>
</dbReference>
<dbReference type="InterPro" id="IPR006143">
    <property type="entry name" value="RND_pump_MFP"/>
</dbReference>
<protein>
    <submittedName>
        <fullName evidence="7">Efflux RND transporter periplasmic adaptor subunit</fullName>
    </submittedName>
</protein>
<dbReference type="PANTHER" id="PTHR32347:SF14">
    <property type="entry name" value="EFFLUX SYSTEM COMPONENT YKNX-RELATED"/>
    <property type="match status" value="1"/>
</dbReference>
<evidence type="ECO:0000256" key="2">
    <source>
        <dbReference type="ARBA" id="ARBA00009477"/>
    </source>
</evidence>
<evidence type="ECO:0000259" key="6">
    <source>
        <dbReference type="Pfam" id="PF25954"/>
    </source>
</evidence>
<evidence type="ECO:0000313" key="8">
    <source>
        <dbReference type="Proteomes" id="UP001598130"/>
    </source>
</evidence>
<dbReference type="InterPro" id="IPR006311">
    <property type="entry name" value="TAT_signal"/>
</dbReference>
<dbReference type="InterPro" id="IPR050465">
    <property type="entry name" value="UPF0194_transport"/>
</dbReference>
<keyword evidence="4" id="KW-0812">Transmembrane</keyword>
<dbReference type="InterPro" id="IPR058625">
    <property type="entry name" value="MdtA-like_BSH"/>
</dbReference>
<comment type="caution">
    <text evidence="7">The sequence shown here is derived from an EMBL/GenBank/DDBJ whole genome shotgun (WGS) entry which is preliminary data.</text>
</comment>
<dbReference type="InterPro" id="IPR058792">
    <property type="entry name" value="Beta-barrel_RND_2"/>
</dbReference>
<evidence type="ECO:0000256" key="4">
    <source>
        <dbReference type="SAM" id="Phobius"/>
    </source>
</evidence>
<gene>
    <name evidence="7" type="ORF">OCL97_03805</name>
</gene>
<dbReference type="PANTHER" id="PTHR32347">
    <property type="entry name" value="EFFLUX SYSTEM COMPONENT YKNX-RELATED"/>
    <property type="match status" value="1"/>
</dbReference>
<evidence type="ECO:0000313" key="7">
    <source>
        <dbReference type="EMBL" id="MFD3263089.1"/>
    </source>
</evidence>
<dbReference type="Gene3D" id="2.40.50.100">
    <property type="match status" value="1"/>
</dbReference>
<name>A0ABW6CK09_9CAUL</name>
<dbReference type="PROSITE" id="PS51318">
    <property type="entry name" value="TAT"/>
    <property type="match status" value="1"/>
</dbReference>
<dbReference type="Gene3D" id="2.40.30.170">
    <property type="match status" value="1"/>
</dbReference>
<keyword evidence="3" id="KW-0175">Coiled coil</keyword>
<keyword evidence="4" id="KW-1133">Transmembrane helix</keyword>
<dbReference type="Pfam" id="PF25917">
    <property type="entry name" value="BSH_RND"/>
    <property type="match status" value="1"/>
</dbReference>
<dbReference type="RefSeq" id="WP_377367734.1">
    <property type="nucleotide sequence ID" value="NZ_JAOTJD010000004.1"/>
</dbReference>
<evidence type="ECO:0000256" key="3">
    <source>
        <dbReference type="ARBA" id="ARBA00023054"/>
    </source>
</evidence>
<organism evidence="7 8">
    <name type="scientific">Phenylobacterium ferrooxidans</name>
    <dbReference type="NCBI Taxonomy" id="2982689"/>
    <lineage>
        <taxon>Bacteria</taxon>
        <taxon>Pseudomonadati</taxon>
        <taxon>Pseudomonadota</taxon>
        <taxon>Alphaproteobacteria</taxon>
        <taxon>Caulobacterales</taxon>
        <taxon>Caulobacteraceae</taxon>
        <taxon>Phenylobacterium</taxon>
    </lineage>
</organism>
<dbReference type="Gene3D" id="1.10.287.470">
    <property type="entry name" value="Helix hairpin bin"/>
    <property type="match status" value="1"/>
</dbReference>
<dbReference type="EMBL" id="JAOTJD010000004">
    <property type="protein sequence ID" value="MFD3263089.1"/>
    <property type="molecule type" value="Genomic_DNA"/>
</dbReference>
<evidence type="ECO:0000256" key="1">
    <source>
        <dbReference type="ARBA" id="ARBA00004196"/>
    </source>
</evidence>
<keyword evidence="4" id="KW-0472">Membrane</keyword>
<feature type="transmembrane region" description="Helical" evidence="4">
    <location>
        <begin position="33"/>
        <end position="53"/>
    </location>
</feature>
<proteinExistence type="inferred from homology"/>
<evidence type="ECO:0000259" key="5">
    <source>
        <dbReference type="Pfam" id="PF25917"/>
    </source>
</evidence>
<feature type="domain" description="CusB-like beta-barrel" evidence="6">
    <location>
        <begin position="259"/>
        <end position="332"/>
    </location>
</feature>
<dbReference type="Pfam" id="PF25954">
    <property type="entry name" value="Beta-barrel_RND_2"/>
    <property type="match status" value="1"/>
</dbReference>
<sequence>MPQDTANSPANSAADLEALLGPSAKAGPSRRRWVVASGVGLGIVALVAAVLLFRSMAPPPPAQFVTTPARRGDLVVSVLATGSLTPVNQVDVGSEVSGTVDSVLADDNDKVRKGQVLATLDTSRLRDQIALGEGAVAAAQANLRQNQATVTETGLRAGRLNRLYQISKGGYPARADVDAADAALARARAAAAASSAGVAQARANLNTSRTNLSKATIRSPISGVVLTRKIEPGQTVAAALQAPVLFTLAEDMTRMELLVDIDEADVGKVADGQAAVFTVDAYPGRSYPARVTRVGLGSKTTEGVVTYTGVLAVTNADLSLRPGMTAAAEMTTSRRTGALLVPDAALRFTPPETRAKGAASVTSALVPRMPRMGGRPTRRSTDSAAQQVWVLREGVPVRVAVRVGASDGRDTEVTGGDLKAGMAVITETAAAAK</sequence>
<reference evidence="7 8" key="1">
    <citation type="submission" date="2022-09" db="EMBL/GenBank/DDBJ databases">
        <title>New species of Phenylobacterium.</title>
        <authorList>
            <person name="Mieszkin S."/>
        </authorList>
    </citation>
    <scope>NUCLEOTIDE SEQUENCE [LARGE SCALE GENOMIC DNA]</scope>
    <source>
        <strain evidence="7 8">HK31-G</strain>
    </source>
</reference>
<dbReference type="Proteomes" id="UP001598130">
    <property type="component" value="Unassembled WGS sequence"/>
</dbReference>
<comment type="similarity">
    <text evidence="2">Belongs to the membrane fusion protein (MFP) (TC 8.A.1) family.</text>
</comment>
<dbReference type="SUPFAM" id="SSF111369">
    <property type="entry name" value="HlyD-like secretion proteins"/>
    <property type="match status" value="1"/>
</dbReference>
<feature type="domain" description="Multidrug resistance protein MdtA-like barrel-sandwich hybrid" evidence="5">
    <location>
        <begin position="88"/>
        <end position="245"/>
    </location>
</feature>
<keyword evidence="8" id="KW-1185">Reference proteome</keyword>